<keyword evidence="2" id="KW-1185">Reference proteome</keyword>
<dbReference type="Proteomes" id="UP000013526">
    <property type="component" value="Unassembled WGS sequence"/>
</dbReference>
<name>R1GTY7_9GAMM</name>
<evidence type="ECO:0000313" key="1">
    <source>
        <dbReference type="EMBL" id="EOD55100.1"/>
    </source>
</evidence>
<comment type="caution">
    <text evidence="1">The sequence shown here is derived from an EMBL/GenBank/DDBJ whole genome shotgun (WGS) entry which is preliminary data.</text>
</comment>
<accession>R1GTY7</accession>
<dbReference type="EMBL" id="AQGQ01000062">
    <property type="protein sequence ID" value="EOD55100.1"/>
    <property type="molecule type" value="Genomic_DNA"/>
</dbReference>
<evidence type="ECO:0000313" key="2">
    <source>
        <dbReference type="Proteomes" id="UP000013526"/>
    </source>
</evidence>
<sequence length="147" mass="17028">MTKNSSICRYQFMTITQRLPRSHGETSLIGIMYVYDIFTMLSHISNFIPCQWLECEPILRSRAQGRIEKIVKCKLQFTLEKYFHIYIVIIFMGKNMLQDSYTVTVITANKTIFILLIDSHVAVFIIGIEQWQIAIAICLAIGKVKCI</sequence>
<reference evidence="1 2" key="1">
    <citation type="journal article" date="2013" name="Genome Announc.">
        <title>Draft Genome Sequence of Aeromonas molluscorum Strain 848TT, Isolated from Bivalve Molluscs.</title>
        <authorList>
            <person name="Spataro N."/>
            <person name="Farfan M."/>
            <person name="Albarral V."/>
            <person name="Sanglas A."/>
            <person name="Loren J.G."/>
            <person name="Fuste M.C."/>
            <person name="Bosch E."/>
        </authorList>
    </citation>
    <scope>NUCLEOTIDE SEQUENCE [LARGE SCALE GENOMIC DNA]</scope>
    <source>
        <strain evidence="1 2">848</strain>
    </source>
</reference>
<protein>
    <submittedName>
        <fullName evidence="1">Uncharacterized protein</fullName>
    </submittedName>
</protein>
<organism evidence="1 2">
    <name type="scientific">Aeromonas molluscorum 848</name>
    <dbReference type="NCBI Taxonomy" id="1268236"/>
    <lineage>
        <taxon>Bacteria</taxon>
        <taxon>Pseudomonadati</taxon>
        <taxon>Pseudomonadota</taxon>
        <taxon>Gammaproteobacteria</taxon>
        <taxon>Aeromonadales</taxon>
        <taxon>Aeromonadaceae</taxon>
        <taxon>Aeromonas</taxon>
    </lineage>
</organism>
<dbReference type="AlphaFoldDB" id="R1GTY7"/>
<proteinExistence type="predicted"/>
<gene>
    <name evidence="1" type="ORF">G113_10744</name>
</gene>